<protein>
    <submittedName>
        <fullName evidence="2">Uncharacterized protein</fullName>
    </submittedName>
</protein>
<dbReference type="AlphaFoldDB" id="A0A5N7AU83"/>
<reference evidence="2 3" key="1">
    <citation type="submission" date="2019-04" db="EMBL/GenBank/DDBJ databases">
        <title>Friends and foes A comparative genomics studyof 23 Aspergillus species from section Flavi.</title>
        <authorList>
            <consortium name="DOE Joint Genome Institute"/>
            <person name="Kjaerbolling I."/>
            <person name="Vesth T."/>
            <person name="Frisvad J.C."/>
            <person name="Nybo J.L."/>
            <person name="Theobald S."/>
            <person name="Kildgaard S."/>
            <person name="Isbrandt T."/>
            <person name="Kuo A."/>
            <person name="Sato A."/>
            <person name="Lyhne E.K."/>
            <person name="Kogle M.E."/>
            <person name="Wiebenga A."/>
            <person name="Kun R.S."/>
            <person name="Lubbers R.J."/>
            <person name="Makela M.R."/>
            <person name="Barry K."/>
            <person name="Chovatia M."/>
            <person name="Clum A."/>
            <person name="Daum C."/>
            <person name="Haridas S."/>
            <person name="He G."/>
            <person name="LaButti K."/>
            <person name="Lipzen A."/>
            <person name="Mondo S."/>
            <person name="Riley R."/>
            <person name="Salamov A."/>
            <person name="Simmons B.A."/>
            <person name="Magnuson J.K."/>
            <person name="Henrissat B."/>
            <person name="Mortensen U.H."/>
            <person name="Larsen T.O."/>
            <person name="Devries R.P."/>
            <person name="Grigoriev I.V."/>
            <person name="Machida M."/>
            <person name="Baker S.E."/>
            <person name="Andersen M.R."/>
        </authorList>
    </citation>
    <scope>NUCLEOTIDE SEQUENCE [LARGE SCALE GENOMIC DNA]</scope>
    <source>
        <strain evidence="2 3">IBT 29228</strain>
    </source>
</reference>
<feature type="region of interest" description="Disordered" evidence="1">
    <location>
        <begin position="1"/>
        <end position="187"/>
    </location>
</feature>
<evidence type="ECO:0000256" key="1">
    <source>
        <dbReference type="SAM" id="MobiDB-lite"/>
    </source>
</evidence>
<gene>
    <name evidence="2" type="ORF">BDV26DRAFT_103148</name>
</gene>
<dbReference type="OrthoDB" id="4498621at2759"/>
<feature type="compositionally biased region" description="Polar residues" evidence="1">
    <location>
        <begin position="140"/>
        <end position="149"/>
    </location>
</feature>
<feature type="compositionally biased region" description="Polar residues" evidence="1">
    <location>
        <begin position="110"/>
        <end position="123"/>
    </location>
</feature>
<keyword evidence="3" id="KW-1185">Reference proteome</keyword>
<evidence type="ECO:0000313" key="3">
    <source>
        <dbReference type="Proteomes" id="UP000326198"/>
    </source>
</evidence>
<name>A0A5N7AU83_9EURO</name>
<dbReference type="EMBL" id="ML736363">
    <property type="protein sequence ID" value="KAE8372350.1"/>
    <property type="molecule type" value="Genomic_DNA"/>
</dbReference>
<feature type="compositionally biased region" description="Basic and acidic residues" evidence="1">
    <location>
        <begin position="52"/>
        <end position="77"/>
    </location>
</feature>
<organism evidence="2 3">
    <name type="scientific">Aspergillus bertholletiae</name>
    <dbReference type="NCBI Taxonomy" id="1226010"/>
    <lineage>
        <taxon>Eukaryota</taxon>
        <taxon>Fungi</taxon>
        <taxon>Dikarya</taxon>
        <taxon>Ascomycota</taxon>
        <taxon>Pezizomycotina</taxon>
        <taxon>Eurotiomycetes</taxon>
        <taxon>Eurotiomycetidae</taxon>
        <taxon>Eurotiales</taxon>
        <taxon>Aspergillaceae</taxon>
        <taxon>Aspergillus</taxon>
        <taxon>Aspergillus subgen. Circumdati</taxon>
    </lineage>
</organism>
<feature type="compositionally biased region" description="Basic and acidic residues" evidence="1">
    <location>
        <begin position="127"/>
        <end position="139"/>
    </location>
</feature>
<accession>A0A5N7AU83</accession>
<proteinExistence type="predicted"/>
<sequence>MAPEPDNSAYPPTAPASNTSGADTDKNTTEVAPKQTNGGSTPAKPVEADGQSEEKKPPEATESSEEHKLSEEAKSGEHASILPDAGHQKPVAENGTLQLHVGDKREHEPTSTPANAAKSNAENPTEPAKKKPRTAETRTRNGNATSPATNGEGPKANRSTKAKDLAKKVIPTDGIGSRTRSRTKASS</sequence>
<dbReference type="Proteomes" id="UP000326198">
    <property type="component" value="Unassembled WGS sequence"/>
</dbReference>
<evidence type="ECO:0000313" key="2">
    <source>
        <dbReference type="EMBL" id="KAE8372350.1"/>
    </source>
</evidence>